<evidence type="ECO:0000256" key="4">
    <source>
        <dbReference type="ARBA" id="ARBA00022822"/>
    </source>
</evidence>
<evidence type="ECO:0000313" key="11">
    <source>
        <dbReference type="Proteomes" id="UP000320390"/>
    </source>
</evidence>
<dbReference type="Gene3D" id="3.20.20.70">
    <property type="entry name" value="Aldolase class I"/>
    <property type="match status" value="1"/>
</dbReference>
<dbReference type="GO" id="GO:0005829">
    <property type="term" value="C:cytosol"/>
    <property type="evidence" value="ECO:0007669"/>
    <property type="project" value="TreeGrafter"/>
</dbReference>
<gene>
    <name evidence="8 10" type="primary">trpA</name>
    <name evidence="10" type="ORF">Poly30_34900</name>
</gene>
<dbReference type="GO" id="GO:0004834">
    <property type="term" value="F:tryptophan synthase activity"/>
    <property type="evidence" value="ECO:0007669"/>
    <property type="project" value="UniProtKB-UniRule"/>
</dbReference>
<comment type="similarity">
    <text evidence="8 9">Belongs to the TrpA family.</text>
</comment>
<evidence type="ECO:0000313" key="10">
    <source>
        <dbReference type="EMBL" id="QDV07954.1"/>
    </source>
</evidence>
<feature type="active site" description="Proton acceptor" evidence="8">
    <location>
        <position position="43"/>
    </location>
</feature>
<organism evidence="10 11">
    <name type="scientific">Saltatorellus ferox</name>
    <dbReference type="NCBI Taxonomy" id="2528018"/>
    <lineage>
        <taxon>Bacteria</taxon>
        <taxon>Pseudomonadati</taxon>
        <taxon>Planctomycetota</taxon>
        <taxon>Planctomycetia</taxon>
        <taxon>Planctomycetia incertae sedis</taxon>
        <taxon>Saltatorellus</taxon>
    </lineage>
</organism>
<dbReference type="InterPro" id="IPR013785">
    <property type="entry name" value="Aldolase_TIM"/>
</dbReference>
<accession>A0A518EV62</accession>
<comment type="pathway">
    <text evidence="1 8">Amino-acid biosynthesis; L-tryptophan biosynthesis; L-tryptophan from chorismate: step 5/5.</text>
</comment>
<comment type="subunit">
    <text evidence="2 8">Tetramer of two alpha and two beta chains.</text>
</comment>
<keyword evidence="4 8" id="KW-0822">Tryptophan biosynthesis</keyword>
<dbReference type="AlphaFoldDB" id="A0A518EV62"/>
<evidence type="ECO:0000256" key="6">
    <source>
        <dbReference type="ARBA" id="ARBA00023239"/>
    </source>
</evidence>
<keyword evidence="6 8" id="KW-0456">Lyase</keyword>
<keyword evidence="3 8" id="KW-0028">Amino-acid biosynthesis</keyword>
<evidence type="ECO:0000256" key="8">
    <source>
        <dbReference type="HAMAP-Rule" id="MF_00131"/>
    </source>
</evidence>
<dbReference type="EMBL" id="CP036434">
    <property type="protein sequence ID" value="QDV07954.1"/>
    <property type="molecule type" value="Genomic_DNA"/>
</dbReference>
<proteinExistence type="inferred from homology"/>
<evidence type="ECO:0000256" key="2">
    <source>
        <dbReference type="ARBA" id="ARBA00011270"/>
    </source>
</evidence>
<evidence type="ECO:0000256" key="5">
    <source>
        <dbReference type="ARBA" id="ARBA00023141"/>
    </source>
</evidence>
<dbReference type="UniPathway" id="UPA00035">
    <property type="reaction ID" value="UER00044"/>
</dbReference>
<feature type="active site" description="Proton acceptor" evidence="8">
    <location>
        <position position="54"/>
    </location>
</feature>
<keyword evidence="5 8" id="KW-0057">Aromatic amino acid biosynthesis</keyword>
<dbReference type="InterPro" id="IPR018204">
    <property type="entry name" value="Trp_synthase_alpha_AS"/>
</dbReference>
<dbReference type="SUPFAM" id="SSF51366">
    <property type="entry name" value="Ribulose-phoshate binding barrel"/>
    <property type="match status" value="1"/>
</dbReference>
<keyword evidence="11" id="KW-1185">Reference proteome</keyword>
<dbReference type="PANTHER" id="PTHR43406:SF1">
    <property type="entry name" value="TRYPTOPHAN SYNTHASE ALPHA CHAIN, CHLOROPLASTIC"/>
    <property type="match status" value="1"/>
</dbReference>
<dbReference type="InterPro" id="IPR011060">
    <property type="entry name" value="RibuloseP-bd_barrel"/>
</dbReference>
<dbReference type="EC" id="4.2.1.20" evidence="8"/>
<protein>
    <recommendedName>
        <fullName evidence="8">Tryptophan synthase alpha chain</fullName>
        <ecNumber evidence="8">4.2.1.20</ecNumber>
    </recommendedName>
</protein>
<dbReference type="CDD" id="cd04724">
    <property type="entry name" value="Tryptophan_synthase_alpha"/>
    <property type="match status" value="1"/>
</dbReference>
<dbReference type="Pfam" id="PF00290">
    <property type="entry name" value="Trp_syntA"/>
    <property type="match status" value="1"/>
</dbReference>
<evidence type="ECO:0000256" key="9">
    <source>
        <dbReference type="RuleBase" id="RU003662"/>
    </source>
</evidence>
<evidence type="ECO:0000256" key="1">
    <source>
        <dbReference type="ARBA" id="ARBA00004733"/>
    </source>
</evidence>
<dbReference type="NCBIfam" id="TIGR00262">
    <property type="entry name" value="trpA"/>
    <property type="match status" value="1"/>
</dbReference>
<name>A0A518EV62_9BACT</name>
<dbReference type="InterPro" id="IPR002028">
    <property type="entry name" value="Trp_synthase_suA"/>
</dbReference>
<evidence type="ECO:0000256" key="3">
    <source>
        <dbReference type="ARBA" id="ARBA00022605"/>
    </source>
</evidence>
<comment type="function">
    <text evidence="8">The alpha subunit is responsible for the aldol cleavage of indoleglycerol phosphate to indole and glyceraldehyde 3-phosphate.</text>
</comment>
<dbReference type="Proteomes" id="UP000320390">
    <property type="component" value="Chromosome"/>
</dbReference>
<dbReference type="PANTHER" id="PTHR43406">
    <property type="entry name" value="TRYPTOPHAN SYNTHASE, ALPHA CHAIN"/>
    <property type="match status" value="1"/>
</dbReference>
<evidence type="ECO:0000256" key="7">
    <source>
        <dbReference type="ARBA" id="ARBA00049047"/>
    </source>
</evidence>
<sequence>MTAGLRASGATRIAPYLTAGDGGLDRTLELLRAVEESGAACVELGVPFSDPIADGPTLQEAAARALAAGTTLDGIERTVRAFRDGGGTVPILAFSYLNPLMSGGSAGALGRRLASLRQAGFDGVLIPDLPLEEAPVLSALAENHGLCATLFCAPTTTDERLARAAEATRGFLYVVGRTGVTGANTAVSHTSSAYLERVRKFSGDTPLGVGFGIRTAEQVAAVGEHAELAIVGSALVAAIHEAGSGGGGDATARAVERARTFMASLVL</sequence>
<dbReference type="PROSITE" id="PS00167">
    <property type="entry name" value="TRP_SYNTHASE_ALPHA"/>
    <property type="match status" value="1"/>
</dbReference>
<dbReference type="HAMAP" id="MF_00131">
    <property type="entry name" value="Trp_synth_alpha"/>
    <property type="match status" value="1"/>
</dbReference>
<comment type="catalytic activity">
    <reaction evidence="7 8">
        <text>(1S,2R)-1-C-(indol-3-yl)glycerol 3-phosphate + L-serine = D-glyceraldehyde 3-phosphate + L-tryptophan + H2O</text>
        <dbReference type="Rhea" id="RHEA:10532"/>
        <dbReference type="ChEBI" id="CHEBI:15377"/>
        <dbReference type="ChEBI" id="CHEBI:33384"/>
        <dbReference type="ChEBI" id="CHEBI:57912"/>
        <dbReference type="ChEBI" id="CHEBI:58866"/>
        <dbReference type="ChEBI" id="CHEBI:59776"/>
        <dbReference type="EC" id="4.2.1.20"/>
    </reaction>
</comment>
<reference evidence="10 11" key="1">
    <citation type="submission" date="2019-02" db="EMBL/GenBank/DDBJ databases">
        <title>Deep-cultivation of Planctomycetes and their phenomic and genomic characterization uncovers novel biology.</title>
        <authorList>
            <person name="Wiegand S."/>
            <person name="Jogler M."/>
            <person name="Boedeker C."/>
            <person name="Pinto D."/>
            <person name="Vollmers J."/>
            <person name="Rivas-Marin E."/>
            <person name="Kohn T."/>
            <person name="Peeters S.H."/>
            <person name="Heuer A."/>
            <person name="Rast P."/>
            <person name="Oberbeckmann S."/>
            <person name="Bunk B."/>
            <person name="Jeske O."/>
            <person name="Meyerdierks A."/>
            <person name="Storesund J.E."/>
            <person name="Kallscheuer N."/>
            <person name="Luecker S."/>
            <person name="Lage O.M."/>
            <person name="Pohl T."/>
            <person name="Merkel B.J."/>
            <person name="Hornburger P."/>
            <person name="Mueller R.-W."/>
            <person name="Bruemmer F."/>
            <person name="Labrenz M."/>
            <person name="Spormann A.M."/>
            <person name="Op den Camp H."/>
            <person name="Overmann J."/>
            <person name="Amann R."/>
            <person name="Jetten M.S.M."/>
            <person name="Mascher T."/>
            <person name="Medema M.H."/>
            <person name="Devos D.P."/>
            <person name="Kaster A.-K."/>
            <person name="Ovreas L."/>
            <person name="Rohde M."/>
            <person name="Galperin M.Y."/>
            <person name="Jogler C."/>
        </authorList>
    </citation>
    <scope>NUCLEOTIDE SEQUENCE [LARGE SCALE GENOMIC DNA]</scope>
    <source>
        <strain evidence="10 11">Poly30</strain>
    </source>
</reference>